<dbReference type="AlphaFoldDB" id="A0A251N7Q2"/>
<name>A0A251N7Q2_PRUPE</name>
<sequence length="78" mass="8811">MEAHYQCGYRLGPTYLVHGNTGLHSQTQTLRKNNEEAAHTRTPTLEREAGSFLCQPNQTPSSSAIRYLLCSIDVRKYV</sequence>
<evidence type="ECO:0000313" key="1">
    <source>
        <dbReference type="EMBL" id="ONH95370.1"/>
    </source>
</evidence>
<dbReference type="EMBL" id="CM007657">
    <property type="protein sequence ID" value="ONH95370.1"/>
    <property type="molecule type" value="Genomic_DNA"/>
</dbReference>
<accession>A0A251N7Q2</accession>
<keyword evidence="2" id="KW-1185">Reference proteome</keyword>
<reference evidence="1 2" key="1">
    <citation type="journal article" date="2013" name="Nat. Genet.">
        <title>The high-quality draft genome of peach (Prunus persica) identifies unique patterns of genetic diversity, domestication and genome evolution.</title>
        <authorList>
            <consortium name="International Peach Genome Initiative"/>
            <person name="Verde I."/>
            <person name="Abbott A.G."/>
            <person name="Scalabrin S."/>
            <person name="Jung S."/>
            <person name="Shu S."/>
            <person name="Marroni F."/>
            <person name="Zhebentyayeva T."/>
            <person name="Dettori M.T."/>
            <person name="Grimwood J."/>
            <person name="Cattonaro F."/>
            <person name="Zuccolo A."/>
            <person name="Rossini L."/>
            <person name="Jenkins J."/>
            <person name="Vendramin E."/>
            <person name="Meisel L.A."/>
            <person name="Decroocq V."/>
            <person name="Sosinski B."/>
            <person name="Prochnik S."/>
            <person name="Mitros T."/>
            <person name="Policriti A."/>
            <person name="Cipriani G."/>
            <person name="Dondini L."/>
            <person name="Ficklin S."/>
            <person name="Goodstein D.M."/>
            <person name="Xuan P."/>
            <person name="Del Fabbro C."/>
            <person name="Aramini V."/>
            <person name="Copetti D."/>
            <person name="Gonzalez S."/>
            <person name="Horner D.S."/>
            <person name="Falchi R."/>
            <person name="Lucas S."/>
            <person name="Mica E."/>
            <person name="Maldonado J."/>
            <person name="Lazzari B."/>
            <person name="Bielenberg D."/>
            <person name="Pirona R."/>
            <person name="Miculan M."/>
            <person name="Barakat A."/>
            <person name="Testolin R."/>
            <person name="Stella A."/>
            <person name="Tartarini S."/>
            <person name="Tonutti P."/>
            <person name="Arus P."/>
            <person name="Orellana A."/>
            <person name="Wells C."/>
            <person name="Main D."/>
            <person name="Vizzotto G."/>
            <person name="Silva H."/>
            <person name="Salamini F."/>
            <person name="Schmutz J."/>
            <person name="Morgante M."/>
            <person name="Rokhsar D.S."/>
        </authorList>
    </citation>
    <scope>NUCLEOTIDE SEQUENCE [LARGE SCALE GENOMIC DNA]</scope>
    <source>
        <strain evidence="2">cv. Nemared</strain>
    </source>
</reference>
<gene>
    <name evidence="1" type="ORF">PRUPE_7G066600</name>
</gene>
<protein>
    <submittedName>
        <fullName evidence="1">Uncharacterized protein</fullName>
    </submittedName>
</protein>
<evidence type="ECO:0000313" key="2">
    <source>
        <dbReference type="Proteomes" id="UP000006882"/>
    </source>
</evidence>
<dbReference type="Proteomes" id="UP000006882">
    <property type="component" value="Chromosome G7"/>
</dbReference>
<proteinExistence type="predicted"/>
<dbReference type="Gramene" id="ONH95370">
    <property type="protein sequence ID" value="ONH95370"/>
    <property type="gene ID" value="PRUPE_7G066600"/>
</dbReference>
<organism evidence="1 2">
    <name type="scientific">Prunus persica</name>
    <name type="common">Peach</name>
    <name type="synonym">Amygdalus persica</name>
    <dbReference type="NCBI Taxonomy" id="3760"/>
    <lineage>
        <taxon>Eukaryota</taxon>
        <taxon>Viridiplantae</taxon>
        <taxon>Streptophyta</taxon>
        <taxon>Embryophyta</taxon>
        <taxon>Tracheophyta</taxon>
        <taxon>Spermatophyta</taxon>
        <taxon>Magnoliopsida</taxon>
        <taxon>eudicotyledons</taxon>
        <taxon>Gunneridae</taxon>
        <taxon>Pentapetalae</taxon>
        <taxon>rosids</taxon>
        <taxon>fabids</taxon>
        <taxon>Rosales</taxon>
        <taxon>Rosaceae</taxon>
        <taxon>Amygdaloideae</taxon>
        <taxon>Amygdaleae</taxon>
        <taxon>Prunus</taxon>
    </lineage>
</organism>